<keyword evidence="2" id="KW-0963">Cytoplasm</keyword>
<protein>
    <recommendedName>
        <fullName evidence="2">Universal stress protein</fullName>
    </recommendedName>
</protein>
<feature type="domain" description="UspA" evidence="3">
    <location>
        <begin position="1"/>
        <end position="144"/>
    </location>
</feature>
<dbReference type="InterPro" id="IPR006016">
    <property type="entry name" value="UspA"/>
</dbReference>
<dbReference type="RefSeq" id="WP_074973544.1">
    <property type="nucleotide sequence ID" value="NZ_FPBZ01000003.1"/>
</dbReference>
<name>A0A1I7G4N9_9PROT</name>
<dbReference type="PRINTS" id="PR01438">
    <property type="entry name" value="UNVRSLSTRESS"/>
</dbReference>
<accession>A0A1I7G4N9</accession>
<dbReference type="Gene3D" id="3.40.50.620">
    <property type="entry name" value="HUPs"/>
    <property type="match status" value="1"/>
</dbReference>
<reference evidence="4 5" key="1">
    <citation type="submission" date="2016-10" db="EMBL/GenBank/DDBJ databases">
        <authorList>
            <person name="de Groot N.N."/>
        </authorList>
    </citation>
    <scope>NUCLEOTIDE SEQUENCE [LARGE SCALE GENOMIC DNA]</scope>
    <source>
        <strain evidence="4 5">Nl14</strain>
    </source>
</reference>
<dbReference type="OrthoDB" id="5295044at2"/>
<sequence length="157" mass="17478">MYQRILVPIDGSATSNLALQEASKLAKQHSTQVELVYVMTDIHLMDANSYINYDEMKESLERTGRRILTEAQTLMQQAGVAAEVKLLEAGGERIAGVILEEARRWSAELIVIGTHGRSGFSRVLFGSVAEGIVRMAHIPVLLIRGDKSQLRETERRT</sequence>
<dbReference type="GO" id="GO:0005737">
    <property type="term" value="C:cytoplasm"/>
    <property type="evidence" value="ECO:0007669"/>
    <property type="project" value="UniProtKB-SubCell"/>
</dbReference>
<dbReference type="AlphaFoldDB" id="A0A1I7G4N9"/>
<dbReference type="EMBL" id="FPBZ01000003">
    <property type="protein sequence ID" value="SFU43398.1"/>
    <property type="molecule type" value="Genomic_DNA"/>
</dbReference>
<evidence type="ECO:0000256" key="2">
    <source>
        <dbReference type="PIRNR" id="PIRNR006276"/>
    </source>
</evidence>
<evidence type="ECO:0000313" key="4">
    <source>
        <dbReference type="EMBL" id="SFU43398.1"/>
    </source>
</evidence>
<evidence type="ECO:0000313" key="5">
    <source>
        <dbReference type="Proteomes" id="UP000182649"/>
    </source>
</evidence>
<evidence type="ECO:0000256" key="1">
    <source>
        <dbReference type="ARBA" id="ARBA00008791"/>
    </source>
</evidence>
<dbReference type="Proteomes" id="UP000182649">
    <property type="component" value="Unassembled WGS sequence"/>
</dbReference>
<proteinExistence type="inferred from homology"/>
<dbReference type="PANTHER" id="PTHR46268">
    <property type="entry name" value="STRESS RESPONSE PROTEIN NHAX"/>
    <property type="match status" value="1"/>
</dbReference>
<gene>
    <name evidence="4" type="ORF">SAMN05216417_103173</name>
</gene>
<evidence type="ECO:0000259" key="3">
    <source>
        <dbReference type="Pfam" id="PF00582"/>
    </source>
</evidence>
<dbReference type="Pfam" id="PF00582">
    <property type="entry name" value="Usp"/>
    <property type="match status" value="1"/>
</dbReference>
<dbReference type="InterPro" id="IPR014729">
    <property type="entry name" value="Rossmann-like_a/b/a_fold"/>
</dbReference>
<dbReference type="SUPFAM" id="SSF52402">
    <property type="entry name" value="Adenine nucleotide alpha hydrolases-like"/>
    <property type="match status" value="1"/>
</dbReference>
<comment type="subcellular location">
    <subcellularLocation>
        <location evidence="2">Cytoplasm</location>
    </subcellularLocation>
</comment>
<dbReference type="PIRSF" id="PIRSF006276">
    <property type="entry name" value="UspA"/>
    <property type="match status" value="1"/>
</dbReference>
<organism evidence="4 5">
    <name type="scientific">Nitrosospira multiformis</name>
    <dbReference type="NCBI Taxonomy" id="1231"/>
    <lineage>
        <taxon>Bacteria</taxon>
        <taxon>Pseudomonadati</taxon>
        <taxon>Pseudomonadota</taxon>
        <taxon>Betaproteobacteria</taxon>
        <taxon>Nitrosomonadales</taxon>
        <taxon>Nitrosomonadaceae</taxon>
        <taxon>Nitrosospira</taxon>
    </lineage>
</organism>
<comment type="similarity">
    <text evidence="1 2">Belongs to the universal stress protein A family.</text>
</comment>
<dbReference type="CDD" id="cd00293">
    <property type="entry name" value="USP-like"/>
    <property type="match status" value="1"/>
</dbReference>
<dbReference type="InterPro" id="IPR006015">
    <property type="entry name" value="Universal_stress_UspA"/>
</dbReference>
<dbReference type="PANTHER" id="PTHR46268:SF15">
    <property type="entry name" value="UNIVERSAL STRESS PROTEIN HP_0031"/>
    <property type="match status" value="1"/>
</dbReference>